<dbReference type="Proteomes" id="UP000237968">
    <property type="component" value="Unassembled WGS sequence"/>
</dbReference>
<sequence>MELTTLLTTLLTTFAIYSPNLCDDVYLNPSGAPITDAVGQTLSRYCQWAGPNVPVWADDICCTIDGDAAECTATARDGSCDVGEPKYCEYGEETALGFVCYQPFPSMCDRGLCVARPPVPEAELAALVACCTSGGACQLVVAGTLPNCQGELLACEHGISNEDGTVDCFE</sequence>
<evidence type="ECO:0000313" key="1">
    <source>
        <dbReference type="EMBL" id="PRQ03413.1"/>
    </source>
</evidence>
<dbReference type="AlphaFoldDB" id="A0A2S9YE94"/>
<keyword evidence="2" id="KW-1185">Reference proteome</keyword>
<comment type="caution">
    <text evidence="1">The sequence shown here is derived from an EMBL/GenBank/DDBJ whole genome shotgun (WGS) entry which is preliminary data.</text>
</comment>
<accession>A0A2S9YE94</accession>
<proteinExistence type="predicted"/>
<dbReference type="EMBL" id="PVNK01000086">
    <property type="protein sequence ID" value="PRQ03413.1"/>
    <property type="molecule type" value="Genomic_DNA"/>
</dbReference>
<organism evidence="1 2">
    <name type="scientific">Enhygromyxa salina</name>
    <dbReference type="NCBI Taxonomy" id="215803"/>
    <lineage>
        <taxon>Bacteria</taxon>
        <taxon>Pseudomonadati</taxon>
        <taxon>Myxococcota</taxon>
        <taxon>Polyangia</taxon>
        <taxon>Nannocystales</taxon>
        <taxon>Nannocystaceae</taxon>
        <taxon>Enhygromyxa</taxon>
    </lineage>
</organism>
<protein>
    <submittedName>
        <fullName evidence="1">Uncharacterized protein</fullName>
    </submittedName>
</protein>
<gene>
    <name evidence="1" type="ORF">ENSA5_16190</name>
</gene>
<reference evidence="1 2" key="1">
    <citation type="submission" date="2018-03" db="EMBL/GenBank/DDBJ databases">
        <title>Draft Genome Sequences of the Obligatory Marine Myxobacteria Enhygromyxa salina SWB005.</title>
        <authorList>
            <person name="Poehlein A."/>
            <person name="Moghaddam J.A."/>
            <person name="Harms H."/>
            <person name="Alanjari M."/>
            <person name="Koenig G.M."/>
            <person name="Daniel R."/>
            <person name="Schaeberle T.F."/>
        </authorList>
    </citation>
    <scope>NUCLEOTIDE SEQUENCE [LARGE SCALE GENOMIC DNA]</scope>
    <source>
        <strain evidence="1 2">SWB005</strain>
    </source>
</reference>
<dbReference type="RefSeq" id="WP_181197507.1">
    <property type="nucleotide sequence ID" value="NZ_PVNK01000086.1"/>
</dbReference>
<name>A0A2S9YE94_9BACT</name>
<evidence type="ECO:0000313" key="2">
    <source>
        <dbReference type="Proteomes" id="UP000237968"/>
    </source>
</evidence>